<dbReference type="KEGG" id="stp:Strop_1038"/>
<dbReference type="Gene3D" id="3.40.50.12780">
    <property type="entry name" value="N-terminal domain of ligase-like"/>
    <property type="match status" value="1"/>
</dbReference>
<dbReference type="AlphaFoldDB" id="A4X3R2"/>
<protein>
    <recommendedName>
        <fullName evidence="3">Phenylacetate--CoA ligase</fullName>
    </recommendedName>
</protein>
<dbReference type="HOGENOM" id="CLU_035301_7_0_11"/>
<dbReference type="eggNOG" id="COG1541">
    <property type="taxonomic scope" value="Bacteria"/>
</dbReference>
<dbReference type="EMBL" id="CP000667">
    <property type="protein sequence ID" value="ABP53512.1"/>
    <property type="molecule type" value="Genomic_DNA"/>
</dbReference>
<dbReference type="InterPro" id="IPR042099">
    <property type="entry name" value="ANL_N_sf"/>
</dbReference>
<dbReference type="PANTHER" id="PTHR43845:SF1">
    <property type="entry name" value="BLR5969 PROTEIN"/>
    <property type="match status" value="1"/>
</dbReference>
<reference evidence="2" key="1">
    <citation type="journal article" date="2007" name="Proc. Natl. Acad. Sci. U.S.A.">
        <title>Genome sequencing reveals complex secondary metabolome in the marine actinomycete Salinispora tropica.</title>
        <authorList>
            <person name="Udwary D.W."/>
            <person name="Zeigler L."/>
            <person name="Asolkar R.N."/>
            <person name="Singan V."/>
            <person name="Lapidus A."/>
            <person name="Fenical W."/>
            <person name="Jensen P.R."/>
            <person name="Moore B.S."/>
        </authorList>
    </citation>
    <scope>NUCLEOTIDE SEQUENCE [LARGE SCALE GENOMIC DNA]</scope>
    <source>
        <strain evidence="2">ATCC BAA-916 / DSM 44818 / CNB-440</strain>
    </source>
</reference>
<sequence length="471" mass="51146">MFTQYYPEDAALTVELRNQVEAFIAGKWDAAMLAAHQTRKLREVVAFARDNSPFYGERLVGVTDEVIAALHPGNLRDLPFTTKDDLRRAQFDMLSRPLSDAWIFYETTGTTGVATPCPRTNVDSLHNNTILTAYYRDIFGARGSGQVIGISGPSELHSTGDTFGDVCRSLGHAVAKMWPHSPMVGFDRALELMRRLPVTGLFCTPGMAMHLAQRAIDAGLRPRLDFSLDLLLLTGELLSPSLLTNIGLLWDAEVHNVLYASQEASVLAAATSDGRLRTAPLINLYEVIDPDSGEPVDSDGAGQCYGELVVTNLYLGAKPLIRYRTGDLVRMTESGVSAAVPAPSVEVLGRAHDRLTLNGHLISGYDFENLLLGQFRGFCDYQVTIKRDDAGVDRVALTLRSDPTIGFPSVEGAVQQCLDELDTPLTVRFGTPGAITGTGAMVSWKAARVIDQRTGQSDEVEAAENIAASRS</sequence>
<dbReference type="SUPFAM" id="SSF56801">
    <property type="entry name" value="Acetyl-CoA synthetase-like"/>
    <property type="match status" value="1"/>
</dbReference>
<accession>A4X3R2</accession>
<dbReference type="RefSeq" id="WP_011904946.1">
    <property type="nucleotide sequence ID" value="NC_009380.1"/>
</dbReference>
<evidence type="ECO:0000313" key="1">
    <source>
        <dbReference type="EMBL" id="ABP53512.1"/>
    </source>
</evidence>
<dbReference type="PANTHER" id="PTHR43845">
    <property type="entry name" value="BLR5969 PROTEIN"/>
    <property type="match status" value="1"/>
</dbReference>
<proteinExistence type="predicted"/>
<evidence type="ECO:0000313" key="2">
    <source>
        <dbReference type="Proteomes" id="UP000000235"/>
    </source>
</evidence>
<dbReference type="STRING" id="369723.Strop_1038"/>
<dbReference type="Proteomes" id="UP000000235">
    <property type="component" value="Chromosome"/>
</dbReference>
<keyword evidence="2" id="KW-1185">Reference proteome</keyword>
<dbReference type="PATRIC" id="fig|369723.5.peg.1061"/>
<gene>
    <name evidence="1" type="ordered locus">Strop_1038</name>
</gene>
<name>A4X3R2_SALTO</name>
<organism evidence="1 2">
    <name type="scientific">Salinispora tropica (strain ATCC BAA-916 / DSM 44818 / JCM 13857 / NBRC 105044 / CNB-440)</name>
    <dbReference type="NCBI Taxonomy" id="369723"/>
    <lineage>
        <taxon>Bacteria</taxon>
        <taxon>Bacillati</taxon>
        <taxon>Actinomycetota</taxon>
        <taxon>Actinomycetes</taxon>
        <taxon>Micromonosporales</taxon>
        <taxon>Micromonosporaceae</taxon>
        <taxon>Salinispora</taxon>
    </lineage>
</organism>
<evidence type="ECO:0008006" key="3">
    <source>
        <dbReference type="Google" id="ProtNLM"/>
    </source>
</evidence>